<feature type="compositionally biased region" description="Low complexity" evidence="1">
    <location>
        <begin position="179"/>
        <end position="194"/>
    </location>
</feature>
<feature type="region of interest" description="Disordered" evidence="1">
    <location>
        <begin position="349"/>
        <end position="373"/>
    </location>
</feature>
<comment type="caution">
    <text evidence="2">The sequence shown here is derived from an EMBL/GenBank/DDBJ whole genome shotgun (WGS) entry which is preliminary data.</text>
</comment>
<protein>
    <submittedName>
        <fullName evidence="2">Uncharacterized protein</fullName>
    </submittedName>
</protein>
<dbReference type="EMBL" id="CAKOGP040001759">
    <property type="protein sequence ID" value="CAJ1949921.1"/>
    <property type="molecule type" value="Genomic_DNA"/>
</dbReference>
<proteinExistence type="predicted"/>
<name>A0AAD2JHN2_9STRA</name>
<feature type="compositionally biased region" description="Low complexity" evidence="1">
    <location>
        <begin position="145"/>
        <end position="159"/>
    </location>
</feature>
<dbReference type="Proteomes" id="UP001295423">
    <property type="component" value="Unassembled WGS sequence"/>
</dbReference>
<evidence type="ECO:0000313" key="2">
    <source>
        <dbReference type="EMBL" id="CAJ1949921.1"/>
    </source>
</evidence>
<sequence>MMKPDRYYSYEDICNDVDEIDSDSENDSIEDDYSEYSESLSHGSREEWLSTIAEETSFDLRTRKSLDSASLVSCFDFSIAEEDFNDDTDEEIDSLRGVQRQLERLKKRLDRFTSMSDEDDSLDSDCYSYSSEEEQLEPLEPPPMQQQRSSSNLSPNGSDSPEKPLVRKKSQSTQTTLENSSHSDSSSSSSAANSLNEDGEVALDVLCESERIDPLSISSSMKDTQVQLGIVTPKMVGIHSQAIKLSSSQHHRWIGTNIEFSIPTKGAVEDPADTVSLLDAASISAESIVSTSFDISSRHRSNSIKPNIPTSIREESRTLVTPLMMSPKRKVVLPSKLTLNSALLQKLDEGSDYSPTSSRWSEESSPTVASDDSPLKLLSTLPLLPPSSRSQKNIDFMVADKKISCHASSRLPPSVKGTTTTYLHVQSPAYCRRQQKRNQIQAKLQALQSKLSTIVKQEKYEQTNTKVMKC</sequence>
<feature type="compositionally biased region" description="Low complexity" evidence="1">
    <location>
        <begin position="354"/>
        <end position="373"/>
    </location>
</feature>
<gene>
    <name evidence="2" type="ORF">CYCCA115_LOCUS12332</name>
</gene>
<feature type="region of interest" description="Disordered" evidence="1">
    <location>
        <begin position="109"/>
        <end position="195"/>
    </location>
</feature>
<feature type="compositionally biased region" description="Acidic residues" evidence="1">
    <location>
        <begin position="18"/>
        <end position="35"/>
    </location>
</feature>
<keyword evidence="3" id="KW-1185">Reference proteome</keyword>
<reference evidence="2" key="1">
    <citation type="submission" date="2023-08" db="EMBL/GenBank/DDBJ databases">
        <authorList>
            <person name="Audoor S."/>
            <person name="Bilcke G."/>
        </authorList>
    </citation>
    <scope>NUCLEOTIDE SEQUENCE</scope>
</reference>
<feature type="region of interest" description="Disordered" evidence="1">
    <location>
        <begin position="18"/>
        <end position="40"/>
    </location>
</feature>
<dbReference type="AlphaFoldDB" id="A0AAD2JHN2"/>
<evidence type="ECO:0000313" key="3">
    <source>
        <dbReference type="Proteomes" id="UP001295423"/>
    </source>
</evidence>
<accession>A0AAD2JHN2</accession>
<organism evidence="2 3">
    <name type="scientific">Cylindrotheca closterium</name>
    <dbReference type="NCBI Taxonomy" id="2856"/>
    <lineage>
        <taxon>Eukaryota</taxon>
        <taxon>Sar</taxon>
        <taxon>Stramenopiles</taxon>
        <taxon>Ochrophyta</taxon>
        <taxon>Bacillariophyta</taxon>
        <taxon>Bacillariophyceae</taxon>
        <taxon>Bacillariophycidae</taxon>
        <taxon>Bacillariales</taxon>
        <taxon>Bacillariaceae</taxon>
        <taxon>Cylindrotheca</taxon>
    </lineage>
</organism>
<evidence type="ECO:0000256" key="1">
    <source>
        <dbReference type="SAM" id="MobiDB-lite"/>
    </source>
</evidence>